<proteinExistence type="predicted"/>
<evidence type="ECO:0000313" key="1">
    <source>
        <dbReference type="EMBL" id="ETS00358.1"/>
    </source>
</evidence>
<evidence type="ECO:0000313" key="2">
    <source>
        <dbReference type="Proteomes" id="UP000024376"/>
    </source>
</evidence>
<gene>
    <name evidence="1" type="ORF">M419DRAFT_131496</name>
</gene>
<name>A0A024S5M1_HYPJR</name>
<reference evidence="2" key="1">
    <citation type="journal article" date="2013" name="Ind. Biotechnol.">
        <title>Comparative genomics analysis of Trichoderma reesei strains.</title>
        <authorList>
            <person name="Koike H."/>
            <person name="Aerts A."/>
            <person name="LaButti K."/>
            <person name="Grigoriev I.V."/>
            <person name="Baker S.E."/>
        </authorList>
    </citation>
    <scope>NUCLEOTIDE SEQUENCE [LARGE SCALE GENOMIC DNA]</scope>
    <source>
        <strain evidence="2">ATCC 56765 / BCRC 32924 / NRRL 11460 / Rut C-30</strain>
    </source>
</reference>
<organism evidence="1 2">
    <name type="scientific">Hypocrea jecorina (strain ATCC 56765 / BCRC 32924 / NRRL 11460 / Rut C-30)</name>
    <name type="common">Trichoderma reesei</name>
    <dbReference type="NCBI Taxonomy" id="1344414"/>
    <lineage>
        <taxon>Eukaryota</taxon>
        <taxon>Fungi</taxon>
        <taxon>Dikarya</taxon>
        <taxon>Ascomycota</taxon>
        <taxon>Pezizomycotina</taxon>
        <taxon>Sordariomycetes</taxon>
        <taxon>Hypocreomycetidae</taxon>
        <taxon>Hypocreales</taxon>
        <taxon>Hypocreaceae</taxon>
        <taxon>Trichoderma</taxon>
    </lineage>
</organism>
<dbReference type="Proteomes" id="UP000024376">
    <property type="component" value="Unassembled WGS sequence"/>
</dbReference>
<dbReference type="AlphaFoldDB" id="A0A024S5M1"/>
<dbReference type="HOGENOM" id="CLU_2277880_0_0_1"/>
<accession>A0A024S5M1</accession>
<dbReference type="EMBL" id="KI911152">
    <property type="protein sequence ID" value="ETS00358.1"/>
    <property type="molecule type" value="Genomic_DNA"/>
</dbReference>
<protein>
    <submittedName>
        <fullName evidence="1">Uncharacterized protein</fullName>
    </submittedName>
</protein>
<dbReference type="KEGG" id="trr:M419DRAFT_131496"/>
<sequence>MKLSGVPSKAMSETASQYVYHASRSRRISSSSRLGTNSAKGKFVAIWLAQRENMNPQVIHHGFKDPQQQLQHHHPAPQPLRRFGGTQRLLHEILKQATLAKQ</sequence>